<feature type="signal peptide" evidence="7">
    <location>
        <begin position="1"/>
        <end position="36"/>
    </location>
</feature>
<evidence type="ECO:0000313" key="10">
    <source>
        <dbReference type="Proteomes" id="UP000249819"/>
    </source>
</evidence>
<keyword evidence="6" id="KW-0326">Glycosidase</keyword>
<dbReference type="PANTHER" id="PTHR10030">
    <property type="entry name" value="ALPHA-L-FUCOSIDASE"/>
    <property type="match status" value="1"/>
</dbReference>
<feature type="domain" description="F5/8 type C" evidence="8">
    <location>
        <begin position="540"/>
        <end position="696"/>
    </location>
</feature>
<accession>A0A327WB38</accession>
<evidence type="ECO:0000256" key="3">
    <source>
        <dbReference type="ARBA" id="ARBA00012662"/>
    </source>
</evidence>
<name>A0A327WB38_9BACT</name>
<evidence type="ECO:0000256" key="5">
    <source>
        <dbReference type="ARBA" id="ARBA00022801"/>
    </source>
</evidence>
<sequence>MLLIYLFYLRKQRNQQCYMKITPLLAGLLACNMAIAQEIKPYGALPSKAQLEWNDMEYYMFIHFGPNTFTNKEWGHGDEDPKVFNPTHVDARQWARTAKLAGMKGIVLTAKHHDGFCLWPSKYSTHTVRESMYKGDILKELSAACKEYGLKFGVYLSPWDRNHPDYGTPKYNQTFVNTLSEVLSNYGPVFEQWFDGANDGTKPQKYDFTLFNNTVHKLQPNAVIFSDVGPGCRWVGNENGIAGKTNWSTLNIKGYGPGKDAPAQKSLNEGVEDGEAWVPAECDVSIRPGWFYSPDTDDKVKSIQELLTIYYGSVGRNGNLILNVPVDRDGVIHRNDSTRLMEMRRVLDATFKNNLAKTAIVKASATRSNNAAVNVSHLIDGNSKTYWATPDNVTDATITLSFKQPVTFNRLVLQEYIALGQRVKDFTVEVMENGTFKEIAKETTIGHKRILQFPNTTTKEVRIHILDAKACPVISEVGLYKAPVLVSQPVLRRNRQGEVSMVNVSTDQHIFYTLDGSMPDATSQRYIPGQIIPMAKGGVIRAVSLNEEKGKVERSAVTEAIYDVAPANWVPLATDGAESAARAIDGNTGSAWVSSNAAYPHELAVDLSEVLLLKGFTYTPVTKEHAPGIIYGYEFYTSMDGKEWKKSAAGSFANIRNNPVMQSVVFAPTMARYIKLVGTSPAVDGDQQASIAELGIITK</sequence>
<dbReference type="InterPro" id="IPR059177">
    <property type="entry name" value="GH29D-like_dom"/>
</dbReference>
<dbReference type="InterPro" id="IPR000421">
    <property type="entry name" value="FA58C"/>
</dbReference>
<dbReference type="GO" id="GO:0016139">
    <property type="term" value="P:glycoside catabolic process"/>
    <property type="evidence" value="ECO:0007669"/>
    <property type="project" value="TreeGrafter"/>
</dbReference>
<dbReference type="Pfam" id="PF00754">
    <property type="entry name" value="F5_F8_type_C"/>
    <property type="match status" value="2"/>
</dbReference>
<dbReference type="PANTHER" id="PTHR10030:SF37">
    <property type="entry name" value="ALPHA-L-FUCOSIDASE-RELATED"/>
    <property type="match status" value="1"/>
</dbReference>
<dbReference type="PRINTS" id="PR00741">
    <property type="entry name" value="GLHYDRLASE29"/>
</dbReference>
<dbReference type="GO" id="GO:0004560">
    <property type="term" value="F:alpha-L-fucosidase activity"/>
    <property type="evidence" value="ECO:0007669"/>
    <property type="project" value="InterPro"/>
</dbReference>
<dbReference type="SUPFAM" id="SSF49785">
    <property type="entry name" value="Galactose-binding domain-like"/>
    <property type="match status" value="2"/>
</dbReference>
<dbReference type="Pfam" id="PF01120">
    <property type="entry name" value="Alpha_L_fucos"/>
    <property type="match status" value="1"/>
</dbReference>
<evidence type="ECO:0000256" key="1">
    <source>
        <dbReference type="ARBA" id="ARBA00004071"/>
    </source>
</evidence>
<dbReference type="FunFam" id="3.20.20.80:FF:000052">
    <property type="entry name" value="Putative alpha-L-fucosidase 1"/>
    <property type="match status" value="1"/>
</dbReference>
<feature type="domain" description="F5/8 type C" evidence="8">
    <location>
        <begin position="348"/>
        <end position="482"/>
    </location>
</feature>
<evidence type="ECO:0000259" key="8">
    <source>
        <dbReference type="PROSITE" id="PS50022"/>
    </source>
</evidence>
<comment type="similarity">
    <text evidence="2">Belongs to the glycosyl hydrolase 29 family.</text>
</comment>
<comment type="function">
    <text evidence="1">Alpha-L-fucosidase is responsible for hydrolyzing the alpha-1,6-linked fucose joined to the reducing-end N-acetylglucosamine of the carbohydrate moieties of glycoproteins.</text>
</comment>
<evidence type="ECO:0000256" key="7">
    <source>
        <dbReference type="SAM" id="SignalP"/>
    </source>
</evidence>
<dbReference type="EC" id="3.2.1.51" evidence="3"/>
<evidence type="ECO:0000256" key="4">
    <source>
        <dbReference type="ARBA" id="ARBA00022729"/>
    </source>
</evidence>
<dbReference type="Pfam" id="PF13290">
    <property type="entry name" value="CHB_HEX_C_1"/>
    <property type="match status" value="1"/>
</dbReference>
<protein>
    <recommendedName>
        <fullName evidence="3">alpha-L-fucosidase</fullName>
        <ecNumber evidence="3">3.2.1.51</ecNumber>
    </recommendedName>
</protein>
<comment type="caution">
    <text evidence="9">The sequence shown here is derived from an EMBL/GenBank/DDBJ whole genome shotgun (WGS) entry which is preliminary data.</text>
</comment>
<dbReference type="InterPro" id="IPR008979">
    <property type="entry name" value="Galactose-bd-like_sf"/>
</dbReference>
<dbReference type="InterPro" id="IPR017853">
    <property type="entry name" value="GH"/>
</dbReference>
<keyword evidence="10" id="KW-1185">Reference proteome</keyword>
<dbReference type="InterPro" id="IPR057739">
    <property type="entry name" value="Glyco_hydro_29_N"/>
</dbReference>
<dbReference type="GO" id="GO:0005764">
    <property type="term" value="C:lysosome"/>
    <property type="evidence" value="ECO:0007669"/>
    <property type="project" value="TreeGrafter"/>
</dbReference>
<organism evidence="9 10">
    <name type="scientific">Chitinophaga dinghuensis</name>
    <dbReference type="NCBI Taxonomy" id="1539050"/>
    <lineage>
        <taxon>Bacteria</taxon>
        <taxon>Pseudomonadati</taxon>
        <taxon>Bacteroidota</taxon>
        <taxon>Chitinophagia</taxon>
        <taxon>Chitinophagales</taxon>
        <taxon>Chitinophagaceae</taxon>
        <taxon>Chitinophaga</taxon>
    </lineage>
</organism>
<dbReference type="SMART" id="SM00812">
    <property type="entry name" value="Alpha_L_fucos"/>
    <property type="match status" value="1"/>
</dbReference>
<dbReference type="SUPFAM" id="SSF51445">
    <property type="entry name" value="(Trans)glycosidases"/>
    <property type="match status" value="1"/>
</dbReference>
<dbReference type="PROSITE" id="PS50022">
    <property type="entry name" value="FA58C_3"/>
    <property type="match status" value="2"/>
</dbReference>
<dbReference type="GO" id="GO:0006004">
    <property type="term" value="P:fucose metabolic process"/>
    <property type="evidence" value="ECO:0007669"/>
    <property type="project" value="InterPro"/>
</dbReference>
<evidence type="ECO:0000313" key="9">
    <source>
        <dbReference type="EMBL" id="RAJ83308.1"/>
    </source>
</evidence>
<dbReference type="AlphaFoldDB" id="A0A327WB38"/>
<dbReference type="Gene3D" id="2.60.120.260">
    <property type="entry name" value="Galactose-binding domain-like"/>
    <property type="match status" value="2"/>
</dbReference>
<reference evidence="9 10" key="1">
    <citation type="submission" date="2018-06" db="EMBL/GenBank/DDBJ databases">
        <title>Genomic Encyclopedia of Archaeal and Bacterial Type Strains, Phase II (KMG-II): from individual species to whole genera.</title>
        <authorList>
            <person name="Goeker M."/>
        </authorList>
    </citation>
    <scope>NUCLEOTIDE SEQUENCE [LARGE SCALE GENOMIC DNA]</scope>
    <source>
        <strain evidence="9 10">DSM 29821</strain>
    </source>
</reference>
<gene>
    <name evidence="9" type="ORF">CLV59_103272</name>
</gene>
<keyword evidence="5" id="KW-0378">Hydrolase</keyword>
<proteinExistence type="inferred from homology"/>
<dbReference type="InterPro" id="IPR000933">
    <property type="entry name" value="Glyco_hydro_29"/>
</dbReference>
<dbReference type="Gene3D" id="3.20.20.80">
    <property type="entry name" value="Glycosidases"/>
    <property type="match status" value="1"/>
</dbReference>
<dbReference type="InterPro" id="IPR016286">
    <property type="entry name" value="FUC_metazoa-typ"/>
</dbReference>
<evidence type="ECO:0000256" key="2">
    <source>
        <dbReference type="ARBA" id="ARBA00007951"/>
    </source>
</evidence>
<dbReference type="Proteomes" id="UP000249819">
    <property type="component" value="Unassembled WGS sequence"/>
</dbReference>
<dbReference type="EMBL" id="QLMA01000003">
    <property type="protein sequence ID" value="RAJ83308.1"/>
    <property type="molecule type" value="Genomic_DNA"/>
</dbReference>
<keyword evidence="4 7" id="KW-0732">Signal</keyword>
<evidence type="ECO:0000256" key="6">
    <source>
        <dbReference type="ARBA" id="ARBA00023295"/>
    </source>
</evidence>
<feature type="chain" id="PRO_5016456350" description="alpha-L-fucosidase" evidence="7">
    <location>
        <begin position="37"/>
        <end position="699"/>
    </location>
</feature>